<name>A0A2S2PHI8_SCHGA</name>
<dbReference type="PANTHER" id="PTHR45749:SF21">
    <property type="entry name" value="DUF4371 DOMAIN-CONTAINING PROTEIN"/>
    <property type="match status" value="1"/>
</dbReference>
<evidence type="ECO:0000259" key="1">
    <source>
        <dbReference type="Pfam" id="PF14291"/>
    </source>
</evidence>
<reference evidence="2" key="1">
    <citation type="submission" date="2018-04" db="EMBL/GenBank/DDBJ databases">
        <title>Transcriptome of Schizaphis graminum biotype I.</title>
        <authorList>
            <person name="Scully E.D."/>
            <person name="Geib S.M."/>
            <person name="Palmer N.A."/>
            <person name="Koch K."/>
            <person name="Bradshaw J."/>
            <person name="Heng-Moss T."/>
            <person name="Sarath G."/>
        </authorList>
    </citation>
    <scope>NUCLEOTIDE SEQUENCE</scope>
</reference>
<dbReference type="SUPFAM" id="SSF53098">
    <property type="entry name" value="Ribonuclease H-like"/>
    <property type="match status" value="1"/>
</dbReference>
<dbReference type="GO" id="GO:0016301">
    <property type="term" value="F:kinase activity"/>
    <property type="evidence" value="ECO:0007669"/>
    <property type="project" value="UniProtKB-KW"/>
</dbReference>
<dbReference type="EMBL" id="GGMR01016266">
    <property type="protein sequence ID" value="MBY28885.1"/>
    <property type="molecule type" value="Transcribed_RNA"/>
</dbReference>
<feature type="domain" description="DUF4371" evidence="1">
    <location>
        <begin position="55"/>
        <end position="161"/>
    </location>
</feature>
<gene>
    <name evidence="2" type="primary">PRKRIR_11</name>
    <name evidence="2" type="ORF">g.166787</name>
</gene>
<dbReference type="AlphaFoldDB" id="A0A2S2PHI8"/>
<proteinExistence type="predicted"/>
<accession>A0A2S2PHI8</accession>
<evidence type="ECO:0000313" key="2">
    <source>
        <dbReference type="EMBL" id="MBY28885.1"/>
    </source>
</evidence>
<dbReference type="PANTHER" id="PTHR45749">
    <property type="match status" value="1"/>
</dbReference>
<dbReference type="InterPro" id="IPR012337">
    <property type="entry name" value="RNaseH-like_sf"/>
</dbReference>
<protein>
    <submittedName>
        <fullName evidence="2">Repressor of the inhibitor of the protein kinase</fullName>
    </submittedName>
</protein>
<dbReference type="InterPro" id="IPR025398">
    <property type="entry name" value="DUF4371"/>
</dbReference>
<keyword evidence="2" id="KW-0418">Kinase</keyword>
<dbReference type="Pfam" id="PF14291">
    <property type="entry name" value="DUF4371"/>
    <property type="match status" value="1"/>
</dbReference>
<organism evidence="2">
    <name type="scientific">Schizaphis graminum</name>
    <name type="common">Green bug aphid</name>
    <dbReference type="NCBI Taxonomy" id="13262"/>
    <lineage>
        <taxon>Eukaryota</taxon>
        <taxon>Metazoa</taxon>
        <taxon>Ecdysozoa</taxon>
        <taxon>Arthropoda</taxon>
        <taxon>Hexapoda</taxon>
        <taxon>Insecta</taxon>
        <taxon>Pterygota</taxon>
        <taxon>Neoptera</taxon>
        <taxon>Paraneoptera</taxon>
        <taxon>Hemiptera</taxon>
        <taxon>Sternorrhyncha</taxon>
        <taxon>Aphidomorpha</taxon>
        <taxon>Aphidoidea</taxon>
        <taxon>Aphididae</taxon>
        <taxon>Aphidini</taxon>
        <taxon>Schizaphis</taxon>
    </lineage>
</organism>
<keyword evidence="2" id="KW-0808">Transferase</keyword>
<sequence length="331" mass="37604">MLDTHRMKVIKENRQRLIPIIESIVFLGRQNIPLRGHRDDGHLFSNSFSSDLSSKTTSITNQENFRELLKFKIASGDTVLEQHKKSAHEKTTYISYTIQNELIECMQKEITAYIINEINVTRFYSIIFDETTDISAISQMSLSVRYTQSGKIFERFLAFVDCHTRIYNDNNDFGEKDVTDDGNSEDCDDDDMYNNDDEVNKESVIVEPKLTGELLGEIVIKIMTQVGLNLDNCIGISTDGCSVMVSTLKGAVQYIQKFTKHAVYCPCNNHALNLSISKSSTVQSIRNSVGILQQVISFFKMSAKRNFVLKKYLKSSLVRLCETRWPVGGKA</sequence>